<evidence type="ECO:0000256" key="4">
    <source>
        <dbReference type="ARBA" id="ARBA00022496"/>
    </source>
</evidence>
<dbReference type="GO" id="GO:0015093">
    <property type="term" value="F:ferrous iron transmembrane transporter activity"/>
    <property type="evidence" value="ECO:0007669"/>
    <property type="project" value="UniProtKB-UniRule"/>
</dbReference>
<organism evidence="17">
    <name type="scientific">Magnetovibrio blakemorei</name>
    <dbReference type="NCBI Taxonomy" id="28181"/>
    <lineage>
        <taxon>Bacteria</taxon>
        <taxon>Pseudomonadati</taxon>
        <taxon>Pseudomonadota</taxon>
        <taxon>Alphaproteobacteria</taxon>
        <taxon>Rhodospirillales</taxon>
        <taxon>Magnetovibrionaceae</taxon>
        <taxon>Magnetovibrio</taxon>
    </lineage>
</organism>
<evidence type="ECO:0000313" key="17">
    <source>
        <dbReference type="EMBL" id="CAV30756.1"/>
    </source>
</evidence>
<dbReference type="InterPro" id="IPR003373">
    <property type="entry name" value="Fe2_transport_prot-B"/>
</dbReference>
<dbReference type="InterPro" id="IPR027417">
    <property type="entry name" value="P-loop_NTPase"/>
</dbReference>
<keyword evidence="8 15" id="KW-0408">Iron</keyword>
<proteinExistence type="inferred from homology"/>
<dbReference type="InterPro" id="IPR041069">
    <property type="entry name" value="FeoB_Cyto"/>
</dbReference>
<dbReference type="Gene3D" id="1.10.287.1770">
    <property type="match status" value="1"/>
</dbReference>
<dbReference type="EMBL" id="FP102531">
    <property type="protein sequence ID" value="CAV30756.1"/>
    <property type="molecule type" value="Genomic_DNA"/>
</dbReference>
<evidence type="ECO:0000256" key="1">
    <source>
        <dbReference type="ARBA" id="ARBA00004651"/>
    </source>
</evidence>
<feature type="transmembrane region" description="Helical" evidence="15">
    <location>
        <begin position="317"/>
        <end position="337"/>
    </location>
</feature>
<name>C4RAB1_9PROT</name>
<dbReference type="Pfam" id="PF07664">
    <property type="entry name" value="FeoB_C"/>
    <property type="match status" value="1"/>
</dbReference>
<evidence type="ECO:0000256" key="7">
    <source>
        <dbReference type="ARBA" id="ARBA00022989"/>
    </source>
</evidence>
<feature type="transmembrane region" description="Helical" evidence="15">
    <location>
        <begin position="446"/>
        <end position="473"/>
    </location>
</feature>
<dbReference type="GO" id="GO:0005886">
    <property type="term" value="C:plasma membrane"/>
    <property type="evidence" value="ECO:0007669"/>
    <property type="project" value="UniProtKB-SubCell"/>
</dbReference>
<feature type="transmembrane region" description="Helical" evidence="15">
    <location>
        <begin position="704"/>
        <end position="727"/>
    </location>
</feature>
<accession>C4RAB1</accession>
<dbReference type="CDD" id="cd01879">
    <property type="entry name" value="FeoB"/>
    <property type="match status" value="1"/>
</dbReference>
<keyword evidence="2 15" id="KW-0813">Transport</keyword>
<dbReference type="GO" id="GO:0046872">
    <property type="term" value="F:metal ion binding"/>
    <property type="evidence" value="ECO:0007669"/>
    <property type="project" value="UniProtKB-KW"/>
</dbReference>
<feature type="binding site" evidence="14">
    <location>
        <position position="46"/>
    </location>
    <ligand>
        <name>Mg(2+)</name>
        <dbReference type="ChEBI" id="CHEBI:18420"/>
        <label>2</label>
    </ligand>
</feature>
<dbReference type="Pfam" id="PF07670">
    <property type="entry name" value="Gate"/>
    <property type="match status" value="2"/>
</dbReference>
<feature type="binding site" evidence="14">
    <location>
        <position position="43"/>
    </location>
    <ligand>
        <name>Mg(2+)</name>
        <dbReference type="ChEBI" id="CHEBI:18420"/>
        <label>2</label>
    </ligand>
</feature>
<comment type="subcellular location">
    <subcellularLocation>
        <location evidence="15">Cell inner membrane</location>
        <topology evidence="15">Multi-pass membrane protein</topology>
    </subcellularLocation>
    <subcellularLocation>
        <location evidence="1">Cell membrane</location>
        <topology evidence="1">Multi-pass membrane protein</topology>
    </subcellularLocation>
</comment>
<feature type="binding site" evidence="14">
    <location>
        <position position="45"/>
    </location>
    <ligand>
        <name>Mg(2+)</name>
        <dbReference type="ChEBI" id="CHEBI:18420"/>
        <label>2</label>
    </ligand>
</feature>
<evidence type="ECO:0000256" key="12">
    <source>
        <dbReference type="NCBIfam" id="TIGR00437"/>
    </source>
</evidence>
<dbReference type="AlphaFoldDB" id="C4RAB1"/>
<dbReference type="InterPro" id="IPR011642">
    <property type="entry name" value="Gate_dom"/>
</dbReference>
<feature type="transmembrane region" description="Helical" evidence="15">
    <location>
        <begin position="479"/>
        <end position="503"/>
    </location>
</feature>
<keyword evidence="11 15" id="KW-0472">Membrane</keyword>
<feature type="transmembrane region" description="Helical" evidence="15">
    <location>
        <begin position="536"/>
        <end position="554"/>
    </location>
</feature>
<dbReference type="Pfam" id="PF02421">
    <property type="entry name" value="FeoB_N"/>
    <property type="match status" value="1"/>
</dbReference>
<evidence type="ECO:0000256" key="9">
    <source>
        <dbReference type="ARBA" id="ARBA00023065"/>
    </source>
</evidence>
<sequence length="728" mass="80854">MRPEPNPFNHPKKLLESSFVDNETITVALVGNPNTGKTTLSNALTGAHDSVGNYPRVTVSMRSRTIQHKGWTLNLVDLPGIYSLTSQSPEERIGRDFIQDERPDIVLNVLDGGTLDRSLFLTTQLIEMGRPRVYALNMVDEMHKKGYSIDCEELGSMLDGPVIETVATTGQGMEQLLDAVIRVAEQERQDKPMRIPYDYHLEEAIDRVQVLIADLHPGALEAQQSRWLAIKLLEGDDDMLSREGEHGVLIEMVRRERFDLARTHSEDVEIMFADSRYGFIHGLLLEVRKKSVDPVKRMQTTRLLDSVLLHRSLGMPLFLGLMWLMFETTFTVGAYPMDWIDSGVGWISDIVSSMLPAGMIRDLLVDGIIAGVGGTIIFLPNIVILFFFLAFFSESGYLARSAFLLDRVMHTFGMHGKAFIPLVMGFGCNVPAIMATRTIESDRARLIAILVNPFMACTARLPVFILFAGAFFAEWAGTIVFMMYLLSILIAFGAAVFLGRFVVRGSAEPFVMELPPYRMPSLRAVLFHMWEKASDFLQKVAGVILIGSTVLWFLQAFPKDVDWSQDYAGQIATLEAAVQSEANDAAILKLHHEQDREHLEKSYLGRTALTVAPVFAPLGFNWKDTVAILTGVVAKEVVVASYAVIYAQGEDATEESDSLRNALAGTMNPLVAFAFMVFILIYVPCLATIAVIRREAGSWQWAGFSVAFSMSLAWVLAFGIITIGGLFA</sequence>
<keyword evidence="7 15" id="KW-1133">Transmembrane helix</keyword>
<dbReference type="InterPro" id="IPR011640">
    <property type="entry name" value="Fe2_transport_prot_B_C"/>
</dbReference>
<evidence type="ECO:0000256" key="13">
    <source>
        <dbReference type="PIRSR" id="PIRSR603373-1"/>
    </source>
</evidence>
<reference evidence="17" key="1">
    <citation type="journal article" date="2009" name="Environ. Microbiol.">
        <title>Comparative analysis of magnetosome gene clusters in magnetotactic bacteria provides further evidence for horizontal gene transfer.</title>
        <authorList>
            <person name="Jogler C."/>
            <person name="Kube M."/>
            <person name="Schubbe S."/>
            <person name="Ullrich S."/>
            <person name="Teeling H."/>
            <person name="Bazylinski D.A."/>
            <person name="Reinhardt R."/>
            <person name="Schuler D."/>
        </authorList>
    </citation>
    <scope>NUCLEOTIDE SEQUENCE</scope>
    <source>
        <strain evidence="17">Type strain: MV-1</strain>
    </source>
</reference>
<keyword evidence="9" id="KW-0406">Ion transport</keyword>
<feature type="binding site" evidence="13">
    <location>
        <begin position="137"/>
        <end position="140"/>
    </location>
    <ligand>
        <name>GTP</name>
        <dbReference type="ChEBI" id="CHEBI:37565"/>
        <label>1</label>
    </ligand>
</feature>
<evidence type="ECO:0000256" key="6">
    <source>
        <dbReference type="ARBA" id="ARBA00022741"/>
    </source>
</evidence>
<evidence type="ECO:0000256" key="3">
    <source>
        <dbReference type="ARBA" id="ARBA00022475"/>
    </source>
</evidence>
<dbReference type="PROSITE" id="PS51711">
    <property type="entry name" value="G_FEOB"/>
    <property type="match status" value="1"/>
</dbReference>
<keyword evidence="6 13" id="KW-0547">Nucleotide-binding</keyword>
<keyword evidence="10 13" id="KW-0342">GTP-binding</keyword>
<dbReference type="PANTHER" id="PTHR43185:SF1">
    <property type="entry name" value="FE(2+) TRANSPORTER FEOB"/>
    <property type="match status" value="1"/>
</dbReference>
<evidence type="ECO:0000256" key="2">
    <source>
        <dbReference type="ARBA" id="ARBA00022448"/>
    </source>
</evidence>
<dbReference type="PRINTS" id="PR00326">
    <property type="entry name" value="GTP1OBG"/>
</dbReference>
<keyword evidence="3" id="KW-1003">Cell membrane</keyword>
<evidence type="ECO:0000256" key="5">
    <source>
        <dbReference type="ARBA" id="ARBA00022692"/>
    </source>
</evidence>
<protein>
    <recommendedName>
        <fullName evidence="12 15">Ferrous iron transport protein B</fullName>
    </recommendedName>
</protein>
<dbReference type="InterPro" id="IPR030389">
    <property type="entry name" value="G_FEOB_dom"/>
</dbReference>
<evidence type="ECO:0000256" key="8">
    <source>
        <dbReference type="ARBA" id="ARBA00023004"/>
    </source>
</evidence>
<feature type="binding site" evidence="14">
    <location>
        <position position="42"/>
    </location>
    <ligand>
        <name>Mg(2+)</name>
        <dbReference type="ChEBI" id="CHEBI:18420"/>
        <label>2</label>
    </ligand>
</feature>
<dbReference type="SUPFAM" id="SSF52540">
    <property type="entry name" value="P-loop containing nucleoside triphosphate hydrolases"/>
    <property type="match status" value="1"/>
</dbReference>
<feature type="transmembrane region" description="Helical" evidence="15">
    <location>
        <begin position="412"/>
        <end position="434"/>
    </location>
</feature>
<feature type="domain" description="FeoB-type G" evidence="16">
    <location>
        <begin position="24"/>
        <end position="186"/>
    </location>
</feature>
<dbReference type="PANTHER" id="PTHR43185">
    <property type="entry name" value="FERROUS IRON TRANSPORT PROTEIN B"/>
    <property type="match status" value="1"/>
</dbReference>
<dbReference type="Gene3D" id="3.40.50.300">
    <property type="entry name" value="P-loop containing nucleotide triphosphate hydrolases"/>
    <property type="match status" value="1"/>
</dbReference>
<evidence type="ECO:0000256" key="14">
    <source>
        <dbReference type="PIRSR" id="PIRSR603373-2"/>
    </source>
</evidence>
<dbReference type="NCBIfam" id="TIGR00437">
    <property type="entry name" value="feoB"/>
    <property type="match status" value="1"/>
</dbReference>
<feature type="binding site" evidence="13">
    <location>
        <begin position="166"/>
        <end position="168"/>
    </location>
    <ligand>
        <name>GTP</name>
        <dbReference type="ChEBI" id="CHEBI:37565"/>
        <label>1</label>
    </ligand>
</feature>
<keyword evidence="4 15" id="KW-0410">Iron transport</keyword>
<feature type="transmembrane region" description="Helical" evidence="15">
    <location>
        <begin position="670"/>
        <end position="692"/>
    </location>
</feature>
<keyword evidence="14" id="KW-0460">Magnesium</keyword>
<evidence type="ECO:0000256" key="15">
    <source>
        <dbReference type="RuleBase" id="RU362098"/>
    </source>
</evidence>
<evidence type="ECO:0000256" key="11">
    <source>
        <dbReference type="ARBA" id="ARBA00023136"/>
    </source>
</evidence>
<evidence type="ECO:0000259" key="16">
    <source>
        <dbReference type="PROSITE" id="PS51711"/>
    </source>
</evidence>
<feature type="transmembrane region" description="Helical" evidence="15">
    <location>
        <begin position="367"/>
        <end position="392"/>
    </location>
</feature>
<feature type="binding site" evidence="13">
    <location>
        <begin position="77"/>
        <end position="80"/>
    </location>
    <ligand>
        <name>GTP</name>
        <dbReference type="ChEBI" id="CHEBI:37565"/>
        <label>1</label>
    </ligand>
</feature>
<dbReference type="InterPro" id="IPR006073">
    <property type="entry name" value="GTP-bd"/>
</dbReference>
<feature type="binding site" evidence="13">
    <location>
        <begin position="31"/>
        <end position="38"/>
    </location>
    <ligand>
        <name>GTP</name>
        <dbReference type="ChEBI" id="CHEBI:37565"/>
        <label>1</label>
    </ligand>
</feature>
<gene>
    <name evidence="17" type="primary">feoB</name>
    <name evidence="17" type="ORF">mv1g00009</name>
</gene>
<evidence type="ECO:0000256" key="10">
    <source>
        <dbReference type="ARBA" id="ARBA00023134"/>
    </source>
</evidence>
<keyword evidence="14" id="KW-0479">Metal-binding</keyword>
<dbReference type="GO" id="GO:0005525">
    <property type="term" value="F:GTP binding"/>
    <property type="evidence" value="ECO:0007669"/>
    <property type="project" value="UniProtKB-KW"/>
</dbReference>
<comment type="function">
    <text evidence="15">Probable transporter of a GTP-driven Fe(2+) uptake system.</text>
</comment>
<keyword evidence="5 15" id="KW-0812">Transmembrane</keyword>
<dbReference type="Pfam" id="PF17910">
    <property type="entry name" value="FeoB_Cyto"/>
    <property type="match status" value="1"/>
</dbReference>
<comment type="similarity">
    <text evidence="15">Belongs to the TRAFAC class TrmE-Era-EngA-EngB-Septin-like GTPase superfamily. FeoB GTPase (TC 9.A.8) family.</text>
</comment>
<dbReference type="InterPro" id="IPR050860">
    <property type="entry name" value="FeoB_GTPase"/>
</dbReference>